<dbReference type="InterPro" id="IPR026906">
    <property type="entry name" value="LRR_5"/>
</dbReference>
<proteinExistence type="predicted"/>
<organism evidence="1 2">
    <name type="scientific">Tritrichomonas musculus</name>
    <dbReference type="NCBI Taxonomy" id="1915356"/>
    <lineage>
        <taxon>Eukaryota</taxon>
        <taxon>Metamonada</taxon>
        <taxon>Parabasalia</taxon>
        <taxon>Tritrichomonadida</taxon>
        <taxon>Tritrichomonadidae</taxon>
        <taxon>Tritrichomonas</taxon>
    </lineage>
</organism>
<reference evidence="1 2" key="1">
    <citation type="submission" date="2024-04" db="EMBL/GenBank/DDBJ databases">
        <title>Tritrichomonas musculus Genome.</title>
        <authorList>
            <person name="Alves-Ferreira E."/>
            <person name="Grigg M."/>
            <person name="Lorenzi H."/>
            <person name="Galac M."/>
        </authorList>
    </citation>
    <scope>NUCLEOTIDE SEQUENCE [LARGE SCALE GENOMIC DNA]</scope>
    <source>
        <strain evidence="1 2">EAF2021</strain>
    </source>
</reference>
<dbReference type="SUPFAM" id="SSF52058">
    <property type="entry name" value="L domain-like"/>
    <property type="match status" value="1"/>
</dbReference>
<dbReference type="InterPro" id="IPR032675">
    <property type="entry name" value="LRR_dom_sf"/>
</dbReference>
<dbReference type="EMBL" id="JAPFFF010000041">
    <property type="protein sequence ID" value="KAK8841588.1"/>
    <property type="molecule type" value="Genomic_DNA"/>
</dbReference>
<dbReference type="PANTHER" id="PTHR45661">
    <property type="entry name" value="SURFACE ANTIGEN"/>
    <property type="match status" value="1"/>
</dbReference>
<evidence type="ECO:0000313" key="1">
    <source>
        <dbReference type="EMBL" id="KAK8841588.1"/>
    </source>
</evidence>
<dbReference type="InterPro" id="IPR053139">
    <property type="entry name" value="Surface_bspA-like"/>
</dbReference>
<dbReference type="Gene3D" id="3.80.10.10">
    <property type="entry name" value="Ribonuclease Inhibitor"/>
    <property type="match status" value="3"/>
</dbReference>
<accession>A0ABR2H5U3</accession>
<name>A0ABR2H5U3_9EUKA</name>
<comment type="caution">
    <text evidence="1">The sequence shown here is derived from an EMBL/GenBank/DDBJ whole genome shotgun (WGS) entry which is preliminary data.</text>
</comment>
<gene>
    <name evidence="1" type="ORF">M9Y10_027213</name>
</gene>
<sequence length="561" mass="65055">MNKRKAFKLNNHLIPSNFPSLTNINRSIYDTLTNKGEYVIKSNINEKTLASFVNSWVNKVLPEIHVDNFSEYYLLSQEFDRMKDLIQTFRNLIIKHDFISNNNKNPGLKAKLKEKKEFLKQKRSNYEEIIQYLFRKDGIYSKSNFNDIKKELLKECEDENIKNIELLTRKEVICNGFSFVLDEKEKTAGLFRCFISSSKYKLPRALIIQGEEYVVTSIFSNSFKSFKSIESIELPSELRFIDSFSFNFCSIERMTLPSTIEKFNEDWQTNLDGPDIIRIFPHKQQNIVYYNNSFILGKSDTKSDIFDVLIFAHKNITNAIIPSFIKRIESDAFKDCKQLKSVSFSDDSQLTEIGNFSSCPLKQIKIPQKVQHIRYHAFFNCLKLKKVEFSDGSELKSIGYGAFGFTNIERIVVPPHVTQIELYTFLNTKRVDFHENSELKEIQDSAFLSSKIKRIRIPSSVTKIGCSAFMKCKFLEKVDFSFDSKLKMIQEKAFFASGLKSFSIPSSVVHIEAGAFSFCSKLKIVEIQSDSHLWKIEKNTFSGSPVKYLMIPSVFSYLKKF</sequence>
<protein>
    <recommendedName>
        <fullName evidence="3">Leucine-rich repeat domain-containing protein</fullName>
    </recommendedName>
</protein>
<evidence type="ECO:0008006" key="3">
    <source>
        <dbReference type="Google" id="ProtNLM"/>
    </source>
</evidence>
<dbReference type="PANTHER" id="PTHR45661:SF3">
    <property type="entry name" value="IG-LIKE DOMAIN-CONTAINING PROTEIN"/>
    <property type="match status" value="1"/>
</dbReference>
<dbReference type="Proteomes" id="UP001470230">
    <property type="component" value="Unassembled WGS sequence"/>
</dbReference>
<dbReference type="Pfam" id="PF13306">
    <property type="entry name" value="LRR_5"/>
    <property type="match status" value="3"/>
</dbReference>
<evidence type="ECO:0000313" key="2">
    <source>
        <dbReference type="Proteomes" id="UP001470230"/>
    </source>
</evidence>
<keyword evidence="2" id="KW-1185">Reference proteome</keyword>